<name>A0ABQ8P568_9CRYT</name>
<dbReference type="InterPro" id="IPR016024">
    <property type="entry name" value="ARM-type_fold"/>
</dbReference>
<dbReference type="PANTHER" id="PTHR13387:SF9">
    <property type="entry name" value="PROTEIN HGH1 HOMOLOG"/>
    <property type="match status" value="1"/>
</dbReference>
<sequence length="406" mass="46080">MGENSEINLYTVYDELFGLLRDKRQEVVQGSLELLLDQSETESLSEYLLTNPEHFRRILLLIGSDYSLISECTLKILINLSQKIEVGRELSSSWGAIEYSMNNLKEQAKPGSTVPYHLGLNLMLVSNLTRTSEGRARFFTKSRQSKCSYLPYLLECLSNPRKEEERGMAINIINNFTSCGEGRAFLFESDIGIEILNKISGLLLAADKSNLKAVDGLMSIVTHICVDKNMHQIITKKHSDVIQTLCCLIYPGYSHIHLRNKKSGNALLELQNKTIYFDSRCKTNSSGDSSNDTYNNDSYGEYEERGSETIDSVKDDTISEFIRKNSVGPIHEILSKDVFDCILVLTSTPEGRIFLREIGAYEVLRVWHLYESNNEITNGIEDIIHLLVYSEDELLQQDMCHTTNII</sequence>
<dbReference type="EMBL" id="JAPCXB010000179">
    <property type="protein sequence ID" value="KAJ1605366.1"/>
    <property type="molecule type" value="Genomic_DNA"/>
</dbReference>
<dbReference type="InterPro" id="IPR007206">
    <property type="entry name" value="Protein_HGH1_C"/>
</dbReference>
<dbReference type="InterPro" id="IPR011989">
    <property type="entry name" value="ARM-like"/>
</dbReference>
<dbReference type="PANTHER" id="PTHR13387">
    <property type="entry name" value="PROTEIN HGH1 HOMOLOG"/>
    <property type="match status" value="1"/>
</dbReference>
<evidence type="ECO:0000313" key="3">
    <source>
        <dbReference type="Proteomes" id="UP001071777"/>
    </source>
</evidence>
<keyword evidence="3" id="KW-1185">Reference proteome</keyword>
<comment type="caution">
    <text evidence="2">The sequence shown here is derived from an EMBL/GenBank/DDBJ whole genome shotgun (WGS) entry which is preliminary data.</text>
</comment>
<accession>A0ABQ8P568</accession>
<organism evidence="2 3">
    <name type="scientific">Cryptosporidium canis</name>
    <dbReference type="NCBI Taxonomy" id="195482"/>
    <lineage>
        <taxon>Eukaryota</taxon>
        <taxon>Sar</taxon>
        <taxon>Alveolata</taxon>
        <taxon>Apicomplexa</taxon>
        <taxon>Conoidasida</taxon>
        <taxon>Coccidia</taxon>
        <taxon>Eucoccidiorida</taxon>
        <taxon>Eimeriorina</taxon>
        <taxon>Cryptosporidiidae</taxon>
        <taxon>Cryptosporidium</taxon>
    </lineage>
</organism>
<dbReference type="Proteomes" id="UP001071777">
    <property type="component" value="Unassembled WGS sequence"/>
</dbReference>
<evidence type="ECO:0000259" key="1">
    <source>
        <dbReference type="Pfam" id="PF04064"/>
    </source>
</evidence>
<dbReference type="SUPFAM" id="SSF48371">
    <property type="entry name" value="ARM repeat"/>
    <property type="match status" value="1"/>
</dbReference>
<protein>
    <recommendedName>
        <fullName evidence="1">Protein HGH1 C-terminal domain-containing protein</fullName>
    </recommendedName>
</protein>
<proteinExistence type="predicted"/>
<feature type="domain" description="Protein HGH1 C-terminal" evidence="1">
    <location>
        <begin position="341"/>
        <end position="393"/>
    </location>
</feature>
<reference evidence="2" key="1">
    <citation type="submission" date="2022-10" db="EMBL/GenBank/DDBJ databases">
        <title>Adaptive evolution leads to modifications in subtelomeric GC content in a zoonotic Cryptosporidium species.</title>
        <authorList>
            <person name="Li J."/>
            <person name="Feng Y."/>
            <person name="Xiao L."/>
        </authorList>
    </citation>
    <scope>NUCLEOTIDE SEQUENCE</scope>
    <source>
        <strain evidence="2">25894</strain>
    </source>
</reference>
<dbReference type="Pfam" id="PF04064">
    <property type="entry name" value="DUF384"/>
    <property type="match status" value="1"/>
</dbReference>
<dbReference type="InterPro" id="IPR039717">
    <property type="entry name" value="Hgh1"/>
</dbReference>
<gene>
    <name evidence="2" type="ORF">OJ252_3489</name>
</gene>
<dbReference type="Gene3D" id="1.25.10.10">
    <property type="entry name" value="Leucine-rich Repeat Variant"/>
    <property type="match status" value="1"/>
</dbReference>
<evidence type="ECO:0000313" key="2">
    <source>
        <dbReference type="EMBL" id="KAJ1605366.1"/>
    </source>
</evidence>